<dbReference type="RefSeq" id="WP_405283969.1">
    <property type="nucleotide sequence ID" value="NZ_CP144380.1"/>
</dbReference>
<dbReference type="Pfam" id="PF05193">
    <property type="entry name" value="Peptidase_M16_C"/>
    <property type="match status" value="1"/>
</dbReference>
<dbReference type="SUPFAM" id="SSF63411">
    <property type="entry name" value="LuxS/MPP-like metallohydrolase"/>
    <property type="match status" value="2"/>
</dbReference>
<feature type="region of interest" description="Disordered" evidence="1">
    <location>
        <begin position="56"/>
        <end position="78"/>
    </location>
</feature>
<organism evidence="4 5">
    <name type="scientific">Gaopeijia maritima</name>
    <dbReference type="NCBI Taxonomy" id="3119007"/>
    <lineage>
        <taxon>Bacteria</taxon>
        <taxon>Pseudomonadati</taxon>
        <taxon>Gemmatimonadota</taxon>
        <taxon>Longimicrobiia</taxon>
        <taxon>Gaopeijiales</taxon>
        <taxon>Gaopeijiaceae</taxon>
        <taxon>Gaopeijia</taxon>
    </lineage>
</organism>
<dbReference type="PANTHER" id="PTHR11851:SF224">
    <property type="entry name" value="PROCESSING PROTEASE"/>
    <property type="match status" value="1"/>
</dbReference>
<reference evidence="4 5" key="1">
    <citation type="submission" date="2024-02" db="EMBL/GenBank/DDBJ databases">
        <title>A novel Gemmatimonadota bacterium.</title>
        <authorList>
            <person name="Du Z.-J."/>
            <person name="Ye Y.-Q."/>
        </authorList>
    </citation>
    <scope>NUCLEOTIDE SEQUENCE [LARGE SCALE GENOMIC DNA]</scope>
    <source>
        <strain evidence="4 5">DH-20</strain>
    </source>
</reference>
<dbReference type="Gene3D" id="3.30.830.10">
    <property type="entry name" value="Metalloenzyme, LuxS/M16 peptidase-like"/>
    <property type="match status" value="2"/>
</dbReference>
<evidence type="ECO:0000313" key="5">
    <source>
        <dbReference type="Proteomes" id="UP001484239"/>
    </source>
</evidence>
<dbReference type="EMBL" id="JBBHLI010000011">
    <property type="protein sequence ID" value="MEK9502400.1"/>
    <property type="molecule type" value="Genomic_DNA"/>
</dbReference>
<dbReference type="InterPro" id="IPR007863">
    <property type="entry name" value="Peptidase_M16_C"/>
</dbReference>
<name>A0ABU9EFX7_9BACT</name>
<evidence type="ECO:0000256" key="1">
    <source>
        <dbReference type="SAM" id="MobiDB-lite"/>
    </source>
</evidence>
<gene>
    <name evidence="4" type="ORF">WI372_15510</name>
</gene>
<protein>
    <submittedName>
        <fullName evidence="4">Pitrilysin family protein</fullName>
    </submittedName>
</protein>
<dbReference type="InterPro" id="IPR011765">
    <property type="entry name" value="Pept_M16_N"/>
</dbReference>
<dbReference type="InterPro" id="IPR011249">
    <property type="entry name" value="Metalloenz_LuxS/M16"/>
</dbReference>
<proteinExistence type="predicted"/>
<feature type="domain" description="Peptidase M16 N-terminal" evidence="2">
    <location>
        <begin position="47"/>
        <end position="169"/>
    </location>
</feature>
<dbReference type="InterPro" id="IPR050361">
    <property type="entry name" value="MPP/UQCRC_Complex"/>
</dbReference>
<evidence type="ECO:0000259" key="3">
    <source>
        <dbReference type="Pfam" id="PF05193"/>
    </source>
</evidence>
<dbReference type="Pfam" id="PF00675">
    <property type="entry name" value="Peptidase_M16"/>
    <property type="match status" value="1"/>
</dbReference>
<dbReference type="Proteomes" id="UP001484239">
    <property type="component" value="Unassembled WGS sequence"/>
</dbReference>
<evidence type="ECO:0000259" key="2">
    <source>
        <dbReference type="Pfam" id="PF00675"/>
    </source>
</evidence>
<feature type="domain" description="Peptidase M16 C-terminal" evidence="3">
    <location>
        <begin position="189"/>
        <end position="364"/>
    </location>
</feature>
<accession>A0ABU9EFX7</accession>
<comment type="caution">
    <text evidence="4">The sequence shown here is derived from an EMBL/GenBank/DDBJ whole genome shotgun (WGS) entry which is preliminary data.</text>
</comment>
<sequence>MNGVDRSGPPPAGPLRPFRAPPIERRVVAADIPLFVVRIPRLPVVTAALVLRGAGETAAAPGEEGRASLTADALDGGTKRRSGTALAEALEAVGADASVSAGWDSTTASVSSPADRWGEGLDLLAEMVLAPGFPADEVDRSRDQALARVQQRSKDPSALAADRSAALFYADGERYARPLQGTDESLRALDRGSLASWAEARYRPGSAGLVVVGDVDADEVERVAGSILAGWEGAAPVPPAPLGRGRFPDRGVHVIHRPGSVQSELRLGHPGAARGIPDHAELVVANSILGGTFGSRLNMNLRETRGFTYGVRSNFAFRRGPGPFTVSTAVDTAVTAEAVSEAVKEVERYHRDGPTDDEVRSARDYIAGVFPLRLETTGRVAGRVSELFVHELPDDDWTELRERIRGVERAAAHTAIRRHVHPERLTVVVVGDADAVSGDLEALDLGPVTVHDR</sequence>
<keyword evidence="5" id="KW-1185">Reference proteome</keyword>
<evidence type="ECO:0000313" key="4">
    <source>
        <dbReference type="EMBL" id="MEK9502400.1"/>
    </source>
</evidence>
<dbReference type="PANTHER" id="PTHR11851">
    <property type="entry name" value="METALLOPROTEASE"/>
    <property type="match status" value="1"/>
</dbReference>